<sequence length="95" mass="10184">MNAALRGNYSAGSMPRLELKKILSKIYVVVESSDLERSIDNSISKAECPGGMQEPPYQVIDSRLSARANITPPAALFRGRAPPGLSLAGRQLTAL</sequence>
<gene>
    <name evidence="1" type="ORF">Pcinc_034962</name>
</gene>
<protein>
    <submittedName>
        <fullName evidence="1">Uncharacterized protein</fullName>
    </submittedName>
</protein>
<evidence type="ECO:0000313" key="1">
    <source>
        <dbReference type="EMBL" id="KAK3858878.1"/>
    </source>
</evidence>
<name>A0AAE1BXG9_PETCI</name>
<organism evidence="1 2">
    <name type="scientific">Petrolisthes cinctipes</name>
    <name type="common">Flat porcelain crab</name>
    <dbReference type="NCBI Taxonomy" id="88211"/>
    <lineage>
        <taxon>Eukaryota</taxon>
        <taxon>Metazoa</taxon>
        <taxon>Ecdysozoa</taxon>
        <taxon>Arthropoda</taxon>
        <taxon>Crustacea</taxon>
        <taxon>Multicrustacea</taxon>
        <taxon>Malacostraca</taxon>
        <taxon>Eumalacostraca</taxon>
        <taxon>Eucarida</taxon>
        <taxon>Decapoda</taxon>
        <taxon>Pleocyemata</taxon>
        <taxon>Anomura</taxon>
        <taxon>Galatheoidea</taxon>
        <taxon>Porcellanidae</taxon>
        <taxon>Petrolisthes</taxon>
    </lineage>
</organism>
<keyword evidence="2" id="KW-1185">Reference proteome</keyword>
<dbReference type="EMBL" id="JAWQEG010005183">
    <property type="protein sequence ID" value="KAK3858878.1"/>
    <property type="molecule type" value="Genomic_DNA"/>
</dbReference>
<evidence type="ECO:0000313" key="2">
    <source>
        <dbReference type="Proteomes" id="UP001286313"/>
    </source>
</evidence>
<comment type="caution">
    <text evidence="1">The sequence shown here is derived from an EMBL/GenBank/DDBJ whole genome shotgun (WGS) entry which is preliminary data.</text>
</comment>
<dbReference type="AlphaFoldDB" id="A0AAE1BXG9"/>
<dbReference type="Proteomes" id="UP001286313">
    <property type="component" value="Unassembled WGS sequence"/>
</dbReference>
<accession>A0AAE1BXG9</accession>
<proteinExistence type="predicted"/>
<reference evidence="1" key="1">
    <citation type="submission" date="2023-10" db="EMBL/GenBank/DDBJ databases">
        <title>Genome assemblies of two species of porcelain crab, Petrolisthes cinctipes and Petrolisthes manimaculis (Anomura: Porcellanidae).</title>
        <authorList>
            <person name="Angst P."/>
        </authorList>
    </citation>
    <scope>NUCLEOTIDE SEQUENCE</scope>
    <source>
        <strain evidence="1">PB745_01</strain>
        <tissue evidence="1">Gill</tissue>
    </source>
</reference>